<dbReference type="Proteomes" id="UP000195766">
    <property type="component" value="Unassembled WGS sequence"/>
</dbReference>
<gene>
    <name evidence="1" type="ORF">FM111_11215</name>
</gene>
<protein>
    <submittedName>
        <fullName evidence="1">Cell division inhibitor</fullName>
    </submittedName>
</protein>
<dbReference type="RefSeq" id="WP_143276104.1">
    <property type="nucleotide sequence ID" value="NZ_FUIE01000057.1"/>
</dbReference>
<sequence>MTPLEVLKSSSFGRRTAEEEQDHLSQYFVETEQWRKVFDGEIDVVYGPKGSGKSAIYSLIIKNQDELFDKGILVVPGENPQGAPAFQHLRNDTPENEFEFVSLWKLYILTLCGQTMKEYGFKSSKASRVIKELEGAGLLPSEFTLSKAVKYALDYVKNRSRVEAIENSMDIDPNTGMPTGFSNKIYLREPSASQARLGAVSIDELYDVANAALTDAGYEVWIALDRLDVAFADKPHLEDDALRALFKFYLDTKGTSSIRPKIFLRTDIWDSITKDGFREASHIERSKTIEWKEADLINLVVRRMLSNEPIRQHYSADPKAILADFQKQIEFIYLAFPDQVDSGPNKPTTMTWVLSRTADGTKESAPREVIHFLNELREIQIARLERGEKALQGNRIFEQVAFKEALPAVSKTRLEQTIYAEFPEEKAYVMALIEQKATHTPKTLSKIWNLDESETQKVIGRLLEIGVLEKQGSSFRVPFLYRPALSSIQGSAE</sequence>
<name>A0A1R4GAX5_BREDI</name>
<evidence type="ECO:0000313" key="2">
    <source>
        <dbReference type="Proteomes" id="UP000195766"/>
    </source>
</evidence>
<dbReference type="InterPro" id="IPR059206">
    <property type="entry name" value="Sll1717-like"/>
</dbReference>
<accession>A0A1R4GAX5</accession>
<dbReference type="GO" id="GO:0051301">
    <property type="term" value="P:cell division"/>
    <property type="evidence" value="ECO:0007669"/>
    <property type="project" value="UniProtKB-KW"/>
</dbReference>
<dbReference type="AlphaFoldDB" id="A0A1R4GAX5"/>
<dbReference type="EMBL" id="FUIE01000057">
    <property type="protein sequence ID" value="SJM65341.1"/>
    <property type="molecule type" value="Genomic_DNA"/>
</dbReference>
<keyword evidence="1" id="KW-0132">Cell division</keyword>
<keyword evidence="1" id="KW-0131">Cell cycle</keyword>
<proteinExistence type="predicted"/>
<organism evidence="1 2">
    <name type="scientific">Brevundimonas diminuta 3F5N</name>
    <dbReference type="NCBI Taxonomy" id="1255603"/>
    <lineage>
        <taxon>Bacteria</taxon>
        <taxon>Pseudomonadati</taxon>
        <taxon>Pseudomonadota</taxon>
        <taxon>Alphaproteobacteria</taxon>
        <taxon>Caulobacterales</taxon>
        <taxon>Caulobacteraceae</taxon>
        <taxon>Brevundimonas</taxon>
    </lineage>
</organism>
<dbReference type="OrthoDB" id="9135569at2"/>
<dbReference type="NCBIfam" id="NF047389">
    <property type="entry name" value="ATPase_Sll1717"/>
    <property type="match status" value="1"/>
</dbReference>
<reference evidence="1 2" key="1">
    <citation type="submission" date="2017-02" db="EMBL/GenBank/DDBJ databases">
        <authorList>
            <person name="Peterson S.W."/>
        </authorList>
    </citation>
    <scope>NUCLEOTIDE SEQUENCE [LARGE SCALE GENOMIC DNA]</scope>
    <source>
        <strain evidence="1 2">3F5N</strain>
    </source>
</reference>
<evidence type="ECO:0000313" key="1">
    <source>
        <dbReference type="EMBL" id="SJM65341.1"/>
    </source>
</evidence>